<name>A0A836CDS4_9STRA</name>
<reference evidence="3" key="1">
    <citation type="submission" date="2021-02" db="EMBL/GenBank/DDBJ databases">
        <title>First Annotated Genome of the Yellow-green Alga Tribonema minus.</title>
        <authorList>
            <person name="Mahan K.M."/>
        </authorList>
    </citation>
    <scope>NUCLEOTIDE SEQUENCE</scope>
    <source>
        <strain evidence="3">UTEX B ZZ1240</strain>
    </source>
</reference>
<feature type="repeat" description="PPR" evidence="2">
    <location>
        <begin position="65"/>
        <end position="99"/>
    </location>
</feature>
<dbReference type="PROSITE" id="PS51375">
    <property type="entry name" value="PPR"/>
    <property type="match status" value="3"/>
</dbReference>
<evidence type="ECO:0000256" key="1">
    <source>
        <dbReference type="ARBA" id="ARBA00022737"/>
    </source>
</evidence>
<accession>A0A836CDS4</accession>
<evidence type="ECO:0000256" key="2">
    <source>
        <dbReference type="PROSITE-ProRule" id="PRU00708"/>
    </source>
</evidence>
<feature type="repeat" description="PPR" evidence="2">
    <location>
        <begin position="137"/>
        <end position="171"/>
    </location>
</feature>
<dbReference type="OrthoDB" id="44486at2759"/>
<protein>
    <recommendedName>
        <fullName evidence="5">Pentatricopeptide repeat-containing protein</fullName>
    </recommendedName>
</protein>
<dbReference type="InterPro" id="IPR002885">
    <property type="entry name" value="PPR_rpt"/>
</dbReference>
<keyword evidence="4" id="KW-1185">Reference proteome</keyword>
<organism evidence="3 4">
    <name type="scientific">Tribonema minus</name>
    <dbReference type="NCBI Taxonomy" id="303371"/>
    <lineage>
        <taxon>Eukaryota</taxon>
        <taxon>Sar</taxon>
        <taxon>Stramenopiles</taxon>
        <taxon>Ochrophyta</taxon>
        <taxon>PX clade</taxon>
        <taxon>Xanthophyceae</taxon>
        <taxon>Tribonematales</taxon>
        <taxon>Tribonemataceae</taxon>
        <taxon>Tribonema</taxon>
    </lineage>
</organism>
<dbReference type="Pfam" id="PF13041">
    <property type="entry name" value="PPR_2"/>
    <property type="match status" value="1"/>
</dbReference>
<keyword evidence="1" id="KW-0677">Repeat</keyword>
<evidence type="ECO:0008006" key="5">
    <source>
        <dbReference type="Google" id="ProtNLM"/>
    </source>
</evidence>
<dbReference type="EMBL" id="JAFCMP010000279">
    <property type="protein sequence ID" value="KAG5182022.1"/>
    <property type="molecule type" value="Genomic_DNA"/>
</dbReference>
<dbReference type="InterPro" id="IPR011990">
    <property type="entry name" value="TPR-like_helical_dom_sf"/>
</dbReference>
<dbReference type="AlphaFoldDB" id="A0A836CDS4"/>
<dbReference type="PANTHER" id="PTHR47447:SF17">
    <property type="entry name" value="OS12G0638900 PROTEIN"/>
    <property type="match status" value="1"/>
</dbReference>
<feature type="repeat" description="PPR" evidence="2">
    <location>
        <begin position="102"/>
        <end position="136"/>
    </location>
</feature>
<dbReference type="NCBIfam" id="TIGR00756">
    <property type="entry name" value="PPR"/>
    <property type="match status" value="3"/>
</dbReference>
<dbReference type="Pfam" id="PF01535">
    <property type="entry name" value="PPR"/>
    <property type="match status" value="2"/>
</dbReference>
<comment type="caution">
    <text evidence="3">The sequence shown here is derived from an EMBL/GenBank/DDBJ whole genome shotgun (WGS) entry which is preliminary data.</text>
</comment>
<evidence type="ECO:0000313" key="4">
    <source>
        <dbReference type="Proteomes" id="UP000664859"/>
    </source>
</evidence>
<evidence type="ECO:0000313" key="3">
    <source>
        <dbReference type="EMBL" id="KAG5182022.1"/>
    </source>
</evidence>
<sequence length="290" mass="31194">MMRKDGVKPTQASSPTAAPSRRRIHVCACAAAMGGPRATQAGASAPWRRALALLRELEAAGLVPDRVVLNSVMAACAAAGRWQEALRLLKRMGIAGGMLAPDIVSYNTALSACSRARAWDAASRVIVGMRNAGLEPSLITFNTRMAQCQRSGHFSDALVLLDEMRAAGVQPDAVTYTALLWTVGQAPAHTHPRPGPRQWECLTHAAVCVPAPAVQRCVAIVDDMQARGIPRTTHVYTAAMTACKQAFAYKALLRLEEDRVADAVPADDAVQDLVAWATEQQDDEHHRLYP</sequence>
<dbReference type="Proteomes" id="UP000664859">
    <property type="component" value="Unassembled WGS sequence"/>
</dbReference>
<proteinExistence type="predicted"/>
<dbReference type="Gene3D" id="1.25.40.10">
    <property type="entry name" value="Tetratricopeptide repeat domain"/>
    <property type="match status" value="1"/>
</dbReference>
<dbReference type="PANTHER" id="PTHR47447">
    <property type="entry name" value="OS03G0856100 PROTEIN"/>
    <property type="match status" value="1"/>
</dbReference>
<gene>
    <name evidence="3" type="ORF">JKP88DRAFT_245946</name>
</gene>